<feature type="region of interest" description="Disordered" evidence="5">
    <location>
        <begin position="286"/>
        <end position="322"/>
    </location>
</feature>
<feature type="domain" description="Cytochrome c" evidence="7">
    <location>
        <begin position="151"/>
        <end position="245"/>
    </location>
</feature>
<dbReference type="SUPFAM" id="SSF46626">
    <property type="entry name" value="Cytochrome c"/>
    <property type="match status" value="1"/>
</dbReference>
<evidence type="ECO:0000259" key="7">
    <source>
        <dbReference type="PROSITE" id="PS51007"/>
    </source>
</evidence>
<dbReference type="InterPro" id="IPR009056">
    <property type="entry name" value="Cyt_c-like_dom"/>
</dbReference>
<dbReference type="PROSITE" id="PS51257">
    <property type="entry name" value="PROKAR_LIPOPROTEIN"/>
    <property type="match status" value="1"/>
</dbReference>
<evidence type="ECO:0000256" key="5">
    <source>
        <dbReference type="SAM" id="MobiDB-lite"/>
    </source>
</evidence>
<dbReference type="PROSITE" id="PS51007">
    <property type="entry name" value="CYTC"/>
    <property type="match status" value="1"/>
</dbReference>
<keyword evidence="6" id="KW-0732">Signal</keyword>
<keyword evidence="9" id="KW-1185">Reference proteome</keyword>
<evidence type="ECO:0000256" key="3">
    <source>
        <dbReference type="ARBA" id="ARBA00023004"/>
    </source>
</evidence>
<evidence type="ECO:0000313" key="8">
    <source>
        <dbReference type="EMBL" id="QDU85541.1"/>
    </source>
</evidence>
<evidence type="ECO:0000256" key="6">
    <source>
        <dbReference type="SAM" id="SignalP"/>
    </source>
</evidence>
<evidence type="ECO:0000256" key="4">
    <source>
        <dbReference type="PROSITE-ProRule" id="PRU00433"/>
    </source>
</evidence>
<feature type="compositionally biased region" description="Polar residues" evidence="5">
    <location>
        <begin position="309"/>
        <end position="322"/>
    </location>
</feature>
<keyword evidence="1 4" id="KW-0349">Heme</keyword>
<dbReference type="RefSeq" id="WP_419185912.1">
    <property type="nucleotide sequence ID" value="NZ_CP036290.1"/>
</dbReference>
<gene>
    <name evidence="8" type="ORF">Pla163_26730</name>
</gene>
<reference evidence="8 9" key="1">
    <citation type="submission" date="2019-02" db="EMBL/GenBank/DDBJ databases">
        <title>Deep-cultivation of Planctomycetes and their phenomic and genomic characterization uncovers novel biology.</title>
        <authorList>
            <person name="Wiegand S."/>
            <person name="Jogler M."/>
            <person name="Boedeker C."/>
            <person name="Pinto D."/>
            <person name="Vollmers J."/>
            <person name="Rivas-Marin E."/>
            <person name="Kohn T."/>
            <person name="Peeters S.H."/>
            <person name="Heuer A."/>
            <person name="Rast P."/>
            <person name="Oberbeckmann S."/>
            <person name="Bunk B."/>
            <person name="Jeske O."/>
            <person name="Meyerdierks A."/>
            <person name="Storesund J.E."/>
            <person name="Kallscheuer N."/>
            <person name="Luecker S."/>
            <person name="Lage O.M."/>
            <person name="Pohl T."/>
            <person name="Merkel B.J."/>
            <person name="Hornburger P."/>
            <person name="Mueller R.-W."/>
            <person name="Bruemmer F."/>
            <person name="Labrenz M."/>
            <person name="Spormann A.M."/>
            <person name="Op den Camp H."/>
            <person name="Overmann J."/>
            <person name="Amann R."/>
            <person name="Jetten M.S.M."/>
            <person name="Mascher T."/>
            <person name="Medema M.H."/>
            <person name="Devos D.P."/>
            <person name="Kaster A.-K."/>
            <person name="Ovreas L."/>
            <person name="Rohde M."/>
            <person name="Galperin M.Y."/>
            <person name="Jogler C."/>
        </authorList>
    </citation>
    <scope>NUCLEOTIDE SEQUENCE [LARGE SCALE GENOMIC DNA]</scope>
    <source>
        <strain evidence="8 9">Pla163</strain>
    </source>
</reference>
<keyword evidence="3 4" id="KW-0408">Iron</keyword>
<feature type="chain" id="PRO_5021944108" description="Cytochrome c domain-containing protein" evidence="6">
    <location>
        <begin position="33"/>
        <end position="322"/>
    </location>
</feature>
<dbReference type="Gene3D" id="1.10.760.10">
    <property type="entry name" value="Cytochrome c-like domain"/>
    <property type="match status" value="1"/>
</dbReference>
<dbReference type="Pfam" id="PF13442">
    <property type="entry name" value="Cytochrome_CBB3"/>
    <property type="match status" value="1"/>
</dbReference>
<evidence type="ECO:0000256" key="2">
    <source>
        <dbReference type="ARBA" id="ARBA00022723"/>
    </source>
</evidence>
<keyword evidence="2 4" id="KW-0479">Metal-binding</keyword>
<name>A0A518D236_9BACT</name>
<proteinExistence type="predicted"/>
<feature type="signal peptide" evidence="6">
    <location>
        <begin position="1"/>
        <end position="32"/>
    </location>
</feature>
<sequence length="322" mass="33849" precursor="true">MHLHRSIPCALRRPLVALALALVAAVGGSGCATDPELEPLPLSQAAAELAPDDRAALEQALARLFGPPDLPRYAVLEGWAAAGFDPNAPVPAGASETLVGAIATDNARGWYDALLRHERGEDPSSPKLPTSLQRALDGSPDPAATIRAWQPDLVESARLFARECATCHGVAGGGDGRSAAQLDPVPRDFRSGEFVHRAVSPAPRPTQDDLVRVLKRGVAGTGMPLFTRLGPARQSGLADYVRFLSLRGEVERAWLELRAAEGSPPSAARMDEVYVEAWSRWAILPAPPAGTEAPMSPDGPNTGAAPSTDAPSPANSQTDEPR</sequence>
<organism evidence="8 9">
    <name type="scientific">Rohdeia mirabilis</name>
    <dbReference type="NCBI Taxonomy" id="2528008"/>
    <lineage>
        <taxon>Bacteria</taxon>
        <taxon>Pseudomonadati</taxon>
        <taxon>Planctomycetota</taxon>
        <taxon>Planctomycetia</taxon>
        <taxon>Planctomycetia incertae sedis</taxon>
        <taxon>Rohdeia</taxon>
    </lineage>
</organism>
<dbReference type="GO" id="GO:0046872">
    <property type="term" value="F:metal ion binding"/>
    <property type="evidence" value="ECO:0007669"/>
    <property type="project" value="UniProtKB-KW"/>
</dbReference>
<accession>A0A518D236</accession>
<feature type="region of interest" description="Disordered" evidence="5">
    <location>
        <begin position="118"/>
        <end position="140"/>
    </location>
</feature>
<dbReference type="EMBL" id="CP036290">
    <property type="protein sequence ID" value="QDU85541.1"/>
    <property type="molecule type" value="Genomic_DNA"/>
</dbReference>
<protein>
    <recommendedName>
        <fullName evidence="7">Cytochrome c domain-containing protein</fullName>
    </recommendedName>
</protein>
<dbReference type="AlphaFoldDB" id="A0A518D236"/>
<dbReference type="GO" id="GO:0009055">
    <property type="term" value="F:electron transfer activity"/>
    <property type="evidence" value="ECO:0007669"/>
    <property type="project" value="InterPro"/>
</dbReference>
<dbReference type="GO" id="GO:0020037">
    <property type="term" value="F:heme binding"/>
    <property type="evidence" value="ECO:0007669"/>
    <property type="project" value="InterPro"/>
</dbReference>
<dbReference type="Proteomes" id="UP000319342">
    <property type="component" value="Chromosome"/>
</dbReference>
<evidence type="ECO:0000313" key="9">
    <source>
        <dbReference type="Proteomes" id="UP000319342"/>
    </source>
</evidence>
<dbReference type="InterPro" id="IPR036909">
    <property type="entry name" value="Cyt_c-like_dom_sf"/>
</dbReference>
<evidence type="ECO:0000256" key="1">
    <source>
        <dbReference type="ARBA" id="ARBA00022617"/>
    </source>
</evidence>